<dbReference type="CDD" id="cd07377">
    <property type="entry name" value="WHTH_GntR"/>
    <property type="match status" value="1"/>
</dbReference>
<dbReference type="RefSeq" id="WP_344537521.1">
    <property type="nucleotide sequence ID" value="NZ_BAAATD010000001.1"/>
</dbReference>
<dbReference type="InterPro" id="IPR036390">
    <property type="entry name" value="WH_DNA-bd_sf"/>
</dbReference>
<dbReference type="EMBL" id="BAAATD010000001">
    <property type="protein sequence ID" value="GAA2576818.1"/>
    <property type="molecule type" value="Genomic_DNA"/>
</dbReference>
<proteinExistence type="predicted"/>
<dbReference type="PANTHER" id="PTHR44846">
    <property type="entry name" value="MANNOSYL-D-GLYCERATE TRANSPORT/METABOLISM SYSTEM REPRESSOR MNGR-RELATED"/>
    <property type="match status" value="1"/>
</dbReference>
<dbReference type="InterPro" id="IPR036388">
    <property type="entry name" value="WH-like_DNA-bd_sf"/>
</dbReference>
<dbReference type="SMART" id="SM00345">
    <property type="entry name" value="HTH_GNTR"/>
    <property type="match status" value="1"/>
</dbReference>
<sequence>MSELRLPELDPTSDRPVFKQIADHLRAAIDRKDLSPGERLPSESQLISHYDVARMTVRHALQILQSEGLTVAEHGKGVFVRSRPPVRRLASDRFARHHREEGKAAFIAEAEGAGVKPSVDSIEITESEPSPDVAAKLNLSGEDRVVVRARRYLLNGHPVETATSYIPASIAKESQIMEPNSGPGGIYARLEELGHRLDHFTEEIRARMPLRDESRALKLAPGVPVFHLVRTAYDQAGRPVEVCDTIMSSDAYVLSYELPAR</sequence>
<keyword evidence="3" id="KW-0804">Transcription</keyword>
<keyword evidence="1" id="KW-0805">Transcription regulation</keyword>
<dbReference type="PRINTS" id="PR00035">
    <property type="entry name" value="HTHGNTR"/>
</dbReference>
<keyword evidence="2" id="KW-0238">DNA-binding</keyword>
<dbReference type="Pfam" id="PF07702">
    <property type="entry name" value="UTRA"/>
    <property type="match status" value="1"/>
</dbReference>
<keyword evidence="6" id="KW-1185">Reference proteome</keyword>
<dbReference type="Proteomes" id="UP001501509">
    <property type="component" value="Unassembled WGS sequence"/>
</dbReference>
<feature type="domain" description="HTH gntR-type" evidence="4">
    <location>
        <begin position="15"/>
        <end position="83"/>
    </location>
</feature>
<reference evidence="5 6" key="1">
    <citation type="journal article" date="2019" name="Int. J. Syst. Evol. Microbiol.">
        <title>The Global Catalogue of Microorganisms (GCM) 10K type strain sequencing project: providing services to taxonomists for standard genome sequencing and annotation.</title>
        <authorList>
            <consortium name="The Broad Institute Genomics Platform"/>
            <consortium name="The Broad Institute Genome Sequencing Center for Infectious Disease"/>
            <person name="Wu L."/>
            <person name="Ma J."/>
        </authorList>
    </citation>
    <scope>NUCLEOTIDE SEQUENCE [LARGE SCALE GENOMIC DNA]</scope>
    <source>
        <strain evidence="5 6">JCM 6833</strain>
    </source>
</reference>
<evidence type="ECO:0000256" key="3">
    <source>
        <dbReference type="ARBA" id="ARBA00023163"/>
    </source>
</evidence>
<accession>A0ABN3PFK8</accession>
<evidence type="ECO:0000259" key="4">
    <source>
        <dbReference type="PROSITE" id="PS50949"/>
    </source>
</evidence>
<dbReference type="Pfam" id="PF00392">
    <property type="entry name" value="GntR"/>
    <property type="match status" value="1"/>
</dbReference>
<evidence type="ECO:0000256" key="2">
    <source>
        <dbReference type="ARBA" id="ARBA00023125"/>
    </source>
</evidence>
<gene>
    <name evidence="5" type="ORF">GCM10010411_06670</name>
</gene>
<dbReference type="SUPFAM" id="SSF64288">
    <property type="entry name" value="Chorismate lyase-like"/>
    <property type="match status" value="1"/>
</dbReference>
<organism evidence="5 6">
    <name type="scientific">Actinomadura fulvescens</name>
    <dbReference type="NCBI Taxonomy" id="46160"/>
    <lineage>
        <taxon>Bacteria</taxon>
        <taxon>Bacillati</taxon>
        <taxon>Actinomycetota</taxon>
        <taxon>Actinomycetes</taxon>
        <taxon>Streptosporangiales</taxon>
        <taxon>Thermomonosporaceae</taxon>
        <taxon>Actinomadura</taxon>
    </lineage>
</organism>
<comment type="caution">
    <text evidence="5">The sequence shown here is derived from an EMBL/GenBank/DDBJ whole genome shotgun (WGS) entry which is preliminary data.</text>
</comment>
<dbReference type="InterPro" id="IPR000524">
    <property type="entry name" value="Tscrpt_reg_HTH_GntR"/>
</dbReference>
<evidence type="ECO:0000313" key="5">
    <source>
        <dbReference type="EMBL" id="GAA2576818.1"/>
    </source>
</evidence>
<dbReference type="PANTHER" id="PTHR44846:SF17">
    <property type="entry name" value="GNTR-FAMILY TRANSCRIPTIONAL REGULATOR"/>
    <property type="match status" value="1"/>
</dbReference>
<dbReference type="Gene3D" id="3.40.1410.10">
    <property type="entry name" value="Chorismate lyase-like"/>
    <property type="match status" value="1"/>
</dbReference>
<dbReference type="InterPro" id="IPR028978">
    <property type="entry name" value="Chorismate_lyase_/UTRA_dom_sf"/>
</dbReference>
<protein>
    <submittedName>
        <fullName evidence="5">GntR family transcriptional regulator</fullName>
    </submittedName>
</protein>
<evidence type="ECO:0000256" key="1">
    <source>
        <dbReference type="ARBA" id="ARBA00023015"/>
    </source>
</evidence>
<name>A0ABN3PFK8_9ACTN</name>
<evidence type="ECO:0000313" key="6">
    <source>
        <dbReference type="Proteomes" id="UP001501509"/>
    </source>
</evidence>
<dbReference type="InterPro" id="IPR050679">
    <property type="entry name" value="Bact_HTH_transcr_reg"/>
</dbReference>
<dbReference type="SUPFAM" id="SSF46785">
    <property type="entry name" value="Winged helix' DNA-binding domain"/>
    <property type="match status" value="1"/>
</dbReference>
<dbReference type="InterPro" id="IPR011663">
    <property type="entry name" value="UTRA"/>
</dbReference>
<dbReference type="SMART" id="SM00866">
    <property type="entry name" value="UTRA"/>
    <property type="match status" value="1"/>
</dbReference>
<dbReference type="PROSITE" id="PS50949">
    <property type="entry name" value="HTH_GNTR"/>
    <property type="match status" value="1"/>
</dbReference>
<dbReference type="Gene3D" id="1.10.10.10">
    <property type="entry name" value="Winged helix-like DNA-binding domain superfamily/Winged helix DNA-binding domain"/>
    <property type="match status" value="1"/>
</dbReference>